<name>A0AAD8XY17_9STRA</name>
<dbReference type="AlphaFoldDB" id="A0AAD8XY17"/>
<evidence type="ECO:0000256" key="5">
    <source>
        <dbReference type="SAM" id="MobiDB-lite"/>
    </source>
</evidence>
<feature type="chain" id="PRO_5041908882" evidence="6">
    <location>
        <begin position="28"/>
        <end position="606"/>
    </location>
</feature>
<dbReference type="GO" id="GO:0006508">
    <property type="term" value="P:proteolysis"/>
    <property type="evidence" value="ECO:0007669"/>
    <property type="project" value="UniProtKB-KW"/>
</dbReference>
<organism evidence="8 9">
    <name type="scientific">Skeletonema marinoi</name>
    <dbReference type="NCBI Taxonomy" id="267567"/>
    <lineage>
        <taxon>Eukaryota</taxon>
        <taxon>Sar</taxon>
        <taxon>Stramenopiles</taxon>
        <taxon>Ochrophyta</taxon>
        <taxon>Bacillariophyta</taxon>
        <taxon>Coscinodiscophyceae</taxon>
        <taxon>Thalassiosirophycidae</taxon>
        <taxon>Thalassiosirales</taxon>
        <taxon>Skeletonemataceae</taxon>
        <taxon>Skeletonema</taxon>
        <taxon>Skeletonema marinoi-dohrnii complex</taxon>
    </lineage>
</organism>
<dbReference type="InterPro" id="IPR050430">
    <property type="entry name" value="Peptidase_S1"/>
</dbReference>
<dbReference type="SUPFAM" id="SSF50494">
    <property type="entry name" value="Trypsin-like serine proteases"/>
    <property type="match status" value="1"/>
</dbReference>
<keyword evidence="2" id="KW-0843">Virulence</keyword>
<keyword evidence="4 8" id="KW-0645">Protease</keyword>
<dbReference type="CDD" id="cd00190">
    <property type="entry name" value="Tryp_SPc"/>
    <property type="match status" value="1"/>
</dbReference>
<evidence type="ECO:0000256" key="3">
    <source>
        <dbReference type="ARBA" id="ARBA00023157"/>
    </source>
</evidence>
<dbReference type="Pfam" id="PF00089">
    <property type="entry name" value="Trypsin"/>
    <property type="match status" value="1"/>
</dbReference>
<feature type="region of interest" description="Disordered" evidence="5">
    <location>
        <begin position="56"/>
        <end position="88"/>
    </location>
</feature>
<dbReference type="PROSITE" id="PS50240">
    <property type="entry name" value="TRYPSIN_DOM"/>
    <property type="match status" value="1"/>
</dbReference>
<feature type="domain" description="Peptidase S1" evidence="7">
    <location>
        <begin position="85"/>
        <end position="328"/>
    </location>
</feature>
<dbReference type="FunFam" id="2.40.10.10:FF:000166">
    <property type="entry name" value="Trypsin"/>
    <property type="match status" value="1"/>
</dbReference>
<dbReference type="PROSITE" id="PS00135">
    <property type="entry name" value="TRYPSIN_SER"/>
    <property type="match status" value="1"/>
</dbReference>
<evidence type="ECO:0000256" key="6">
    <source>
        <dbReference type="SAM" id="SignalP"/>
    </source>
</evidence>
<dbReference type="PANTHER" id="PTHR24276:SF91">
    <property type="entry name" value="AT26814P-RELATED"/>
    <property type="match status" value="1"/>
</dbReference>
<feature type="compositionally biased region" description="Low complexity" evidence="5">
    <location>
        <begin position="56"/>
        <end position="71"/>
    </location>
</feature>
<keyword evidence="4" id="KW-0720">Serine protease</keyword>
<protein>
    <submittedName>
        <fullName evidence="8">Trypsin-like serine protease</fullName>
        <ecNumber evidence="8">3.4.21.-</ecNumber>
    </submittedName>
</protein>
<keyword evidence="3" id="KW-1015">Disulfide bond</keyword>
<dbReference type="PROSITE" id="PS00134">
    <property type="entry name" value="TRYPSIN_HIS"/>
    <property type="match status" value="1"/>
</dbReference>
<reference evidence="8" key="1">
    <citation type="submission" date="2023-06" db="EMBL/GenBank/DDBJ databases">
        <title>Survivors Of The Sea: Transcriptome response of Skeletonema marinoi to long-term dormancy.</title>
        <authorList>
            <person name="Pinder M.I.M."/>
            <person name="Kourtchenko O."/>
            <person name="Robertson E.K."/>
            <person name="Larsson T."/>
            <person name="Maumus F."/>
            <person name="Osuna-Cruz C.M."/>
            <person name="Vancaester E."/>
            <person name="Stenow R."/>
            <person name="Vandepoele K."/>
            <person name="Ploug H."/>
            <person name="Bruchert V."/>
            <person name="Godhe A."/>
            <person name="Topel M."/>
        </authorList>
    </citation>
    <scope>NUCLEOTIDE SEQUENCE</scope>
    <source>
        <strain evidence="8">R05AC</strain>
    </source>
</reference>
<dbReference type="SMART" id="SM00020">
    <property type="entry name" value="Tryp_SPc"/>
    <property type="match status" value="1"/>
</dbReference>
<sequence length="606" mass="66524">MPRRFQQRTTTHLFFPLLLLIAQFLFACVVHRHYAFAAPNPQQTAAQAIYHQSQQLRGGGSRTSRQTSSSLKPKQTSSVLPQTKIIGGTSPPQGRFPYIASLTYFGSHLCGGSLIAPDLILTAAHCAGYASEVVLGRYDRSLPFLEGLHEQISVAFEVKHPQYNAQSVDNDFMLVKLLEPSLLHPVVTLNTDPTIPSEQGTELTVAGWGDTDPNPDVHTPSFQLLQVQLEFIPNDVCMEASGYIESGDFVSYKGLLTDNMMCAMDKDGLEVVDEDTCQGDSGSPMIITGDGDTQVGVVSWGIGCVSSTFPGVYARVSSQYEWIRMGVCQHSLSPPASFNCDDLDTSNTTGAQYYPLEDEDQSKSFVTLEVSLDTKPEDFSWALTNLETGKVISSIPPMFYHGFANHTFRHKVGVEPDQFFKISLRDKNGDGSRGYAAIYRGGAPILSNLIMYDNVFRGDGTEGLTTKDHAFYVGTEPPKNYLSLVIKFDKFPSDTWWKLESITDGVILGQRPPKFYKGEPFELLTIVEKIPIFAATKQRTYQFTIGDEYPCEDNPNNVCGDGMCCNYGQGSFTLYAGDVEAGILLAAGGEFMLSESVLITPPVSSS</sequence>
<evidence type="ECO:0000259" key="7">
    <source>
        <dbReference type="PROSITE" id="PS50240"/>
    </source>
</evidence>
<dbReference type="InterPro" id="IPR033116">
    <property type="entry name" value="TRYPSIN_SER"/>
</dbReference>
<comment type="similarity">
    <text evidence="1">Belongs to the peptidase S1 family.</text>
</comment>
<dbReference type="InterPro" id="IPR009003">
    <property type="entry name" value="Peptidase_S1_PA"/>
</dbReference>
<evidence type="ECO:0000256" key="4">
    <source>
        <dbReference type="RuleBase" id="RU363034"/>
    </source>
</evidence>
<dbReference type="GO" id="GO:0004252">
    <property type="term" value="F:serine-type endopeptidase activity"/>
    <property type="evidence" value="ECO:0007669"/>
    <property type="project" value="InterPro"/>
</dbReference>
<evidence type="ECO:0000313" key="9">
    <source>
        <dbReference type="Proteomes" id="UP001224775"/>
    </source>
</evidence>
<dbReference type="PANTHER" id="PTHR24276">
    <property type="entry name" value="POLYSERASE-RELATED"/>
    <property type="match status" value="1"/>
</dbReference>
<proteinExistence type="inferred from homology"/>
<keyword evidence="6" id="KW-0732">Signal</keyword>
<comment type="caution">
    <text evidence="8">The sequence shown here is derived from an EMBL/GenBank/DDBJ whole genome shotgun (WGS) entry which is preliminary data.</text>
</comment>
<accession>A0AAD8XY17</accession>
<dbReference type="EMBL" id="JATAAI010000030">
    <property type="protein sequence ID" value="KAK1735984.1"/>
    <property type="molecule type" value="Genomic_DNA"/>
</dbReference>
<keyword evidence="4 8" id="KW-0378">Hydrolase</keyword>
<dbReference type="Proteomes" id="UP001224775">
    <property type="component" value="Unassembled WGS sequence"/>
</dbReference>
<dbReference type="PROSITE" id="PS51257">
    <property type="entry name" value="PROKAR_LIPOPROTEIN"/>
    <property type="match status" value="1"/>
</dbReference>
<dbReference type="InterPro" id="IPR018114">
    <property type="entry name" value="TRYPSIN_HIS"/>
</dbReference>
<dbReference type="InterPro" id="IPR001314">
    <property type="entry name" value="Peptidase_S1A"/>
</dbReference>
<dbReference type="InterPro" id="IPR001254">
    <property type="entry name" value="Trypsin_dom"/>
</dbReference>
<gene>
    <name evidence="8" type="ORF">QTG54_013120</name>
</gene>
<keyword evidence="9" id="KW-1185">Reference proteome</keyword>
<dbReference type="EC" id="3.4.21.-" evidence="8"/>
<evidence type="ECO:0000313" key="8">
    <source>
        <dbReference type="EMBL" id="KAK1735984.1"/>
    </source>
</evidence>
<feature type="compositionally biased region" description="Polar residues" evidence="5">
    <location>
        <begin position="72"/>
        <end position="81"/>
    </location>
</feature>
<dbReference type="InterPro" id="IPR043504">
    <property type="entry name" value="Peptidase_S1_PA_chymotrypsin"/>
</dbReference>
<feature type="signal peptide" evidence="6">
    <location>
        <begin position="1"/>
        <end position="27"/>
    </location>
</feature>
<dbReference type="Gene3D" id="2.40.10.10">
    <property type="entry name" value="Trypsin-like serine proteases"/>
    <property type="match status" value="1"/>
</dbReference>
<evidence type="ECO:0000256" key="1">
    <source>
        <dbReference type="ARBA" id="ARBA00007664"/>
    </source>
</evidence>
<dbReference type="PRINTS" id="PR00722">
    <property type="entry name" value="CHYMOTRYPSIN"/>
</dbReference>
<evidence type="ECO:0000256" key="2">
    <source>
        <dbReference type="ARBA" id="ARBA00023026"/>
    </source>
</evidence>